<comment type="caution">
    <text evidence="2">The sequence shown here is derived from an EMBL/GenBank/DDBJ whole genome shotgun (WGS) entry which is preliminary data.</text>
</comment>
<dbReference type="InterPro" id="IPR013216">
    <property type="entry name" value="Methyltransf_11"/>
</dbReference>
<dbReference type="InterPro" id="IPR050508">
    <property type="entry name" value="Methyltransf_Superfamily"/>
</dbReference>
<proteinExistence type="predicted"/>
<protein>
    <submittedName>
        <fullName evidence="2">Methyltransferase domain-containing protein</fullName>
    </submittedName>
</protein>
<keyword evidence="2" id="KW-0808">Transferase</keyword>
<dbReference type="EMBL" id="JAAEDK010000054">
    <property type="protein sequence ID" value="MBR0661464.1"/>
    <property type="molecule type" value="Genomic_DNA"/>
</dbReference>
<dbReference type="SUPFAM" id="SSF53335">
    <property type="entry name" value="S-adenosyl-L-methionine-dependent methyltransferases"/>
    <property type="match status" value="1"/>
</dbReference>
<dbReference type="PANTHER" id="PTHR42912">
    <property type="entry name" value="METHYLTRANSFERASE"/>
    <property type="match status" value="1"/>
</dbReference>
<reference evidence="3 4" key="2">
    <citation type="submission" date="2020-02" db="EMBL/GenBank/DDBJ databases">
        <authorList>
            <person name="Sun Q."/>
            <person name="Inoue M."/>
        </authorList>
    </citation>
    <scope>NUCLEOTIDE SEQUENCE [LARGE SCALE GENOMIC DNA]</scope>
    <source>
        <strain evidence="3 4">KCTC 22478</strain>
    </source>
</reference>
<dbReference type="GO" id="GO:0032259">
    <property type="term" value="P:methylation"/>
    <property type="evidence" value="ECO:0007669"/>
    <property type="project" value="UniProtKB-KW"/>
</dbReference>
<reference evidence="2" key="1">
    <citation type="submission" date="2020-01" db="EMBL/GenBank/DDBJ databases">
        <authorList>
            <person name="Rat A."/>
        </authorList>
    </citation>
    <scope>NUCLEOTIDE SEQUENCE</scope>
    <source>
        <strain evidence="2">LMG 31161</strain>
    </source>
</reference>
<dbReference type="GO" id="GO:0008757">
    <property type="term" value="F:S-adenosylmethionine-dependent methyltransferase activity"/>
    <property type="evidence" value="ECO:0007669"/>
    <property type="project" value="InterPro"/>
</dbReference>
<dbReference type="Proteomes" id="UP001138708">
    <property type="component" value="Unassembled WGS sequence"/>
</dbReference>
<name>A0A9X9WMA4_9PROT</name>
<keyword evidence="4" id="KW-1185">Reference proteome</keyword>
<evidence type="ECO:0000313" key="2">
    <source>
        <dbReference type="EMBL" id="MBR0661464.1"/>
    </source>
</evidence>
<feature type="domain" description="Methyltransferase type 11" evidence="1">
    <location>
        <begin position="40"/>
        <end position="132"/>
    </location>
</feature>
<sequence>MSAYVATSAAAYERSMGRWSRRLADVMLDALALPRGAAILDLGAGTGALAEAIARRDPTARITGIDLSEPFLAEARRRVPGATFRTGDMTALDLPEAAFDAVLSLLVLQFVPDRAAAAREMARVAKPGGLVATTMWDFTGGFPFLRAFADTIAATEPDGEAFRARYWSDPVGSPGRLSALLAGAGLLDVAERDIAIRQDFASFADWWDPWAAGGQGIAGAYVATLPPDRLPRVEALARRAYLAGAPDGPRSFVAVARLATGRRGA</sequence>
<dbReference type="CDD" id="cd02440">
    <property type="entry name" value="AdoMet_MTases"/>
    <property type="match status" value="1"/>
</dbReference>
<reference evidence="2" key="3">
    <citation type="journal article" date="2021" name="Syst. Appl. Microbiol.">
        <title>Roseomonas hellenica sp. nov., isolated from roots of wild-growing Alkanna tinctoria.</title>
        <authorList>
            <person name="Rat A."/>
            <person name="Naranjo H.D."/>
            <person name="Lebbe L."/>
            <person name="Cnockaert M."/>
            <person name="Krigas N."/>
            <person name="Grigoriadou K."/>
            <person name="Maloupa E."/>
            <person name="Willems A."/>
        </authorList>
    </citation>
    <scope>NUCLEOTIDE SEQUENCE</scope>
    <source>
        <strain evidence="2">LMG 31161</strain>
    </source>
</reference>
<evidence type="ECO:0000313" key="4">
    <source>
        <dbReference type="Proteomes" id="UP000746741"/>
    </source>
</evidence>
<dbReference type="AlphaFoldDB" id="A0A9X9WMA4"/>
<dbReference type="RefSeq" id="WP_168043861.1">
    <property type="nucleotide sequence ID" value="NZ_JAAEDK010000054.1"/>
</dbReference>
<evidence type="ECO:0000259" key="1">
    <source>
        <dbReference type="Pfam" id="PF08241"/>
    </source>
</evidence>
<dbReference type="Gene3D" id="3.40.50.150">
    <property type="entry name" value="Vaccinia Virus protein VP39"/>
    <property type="match status" value="1"/>
</dbReference>
<dbReference type="Proteomes" id="UP000746741">
    <property type="component" value="Unassembled WGS sequence"/>
</dbReference>
<dbReference type="InterPro" id="IPR029063">
    <property type="entry name" value="SAM-dependent_MTases_sf"/>
</dbReference>
<evidence type="ECO:0000313" key="5">
    <source>
        <dbReference type="Proteomes" id="UP001138708"/>
    </source>
</evidence>
<organism evidence="2 5">
    <name type="scientific">Neoroseomonas oryzicola</name>
    <dbReference type="NCBI Taxonomy" id="535904"/>
    <lineage>
        <taxon>Bacteria</taxon>
        <taxon>Pseudomonadati</taxon>
        <taxon>Pseudomonadota</taxon>
        <taxon>Alphaproteobacteria</taxon>
        <taxon>Acetobacterales</taxon>
        <taxon>Acetobacteraceae</taxon>
        <taxon>Neoroseomonas</taxon>
    </lineage>
</organism>
<accession>A0A9X9WMA4</accession>
<evidence type="ECO:0000313" key="3">
    <source>
        <dbReference type="EMBL" id="NKE19951.1"/>
    </source>
</evidence>
<dbReference type="EMBL" id="JAAVUP010000016">
    <property type="protein sequence ID" value="NKE19951.1"/>
    <property type="molecule type" value="Genomic_DNA"/>
</dbReference>
<keyword evidence="2" id="KW-0489">Methyltransferase</keyword>
<gene>
    <name evidence="3" type="ORF">GWK15_23550</name>
    <name evidence="2" type="ORF">GXW75_19570</name>
</gene>
<dbReference type="Pfam" id="PF08241">
    <property type="entry name" value="Methyltransf_11"/>
    <property type="match status" value="1"/>
</dbReference>